<dbReference type="InterPro" id="IPR037357">
    <property type="entry name" value="COMMD5"/>
</dbReference>
<dbReference type="GO" id="GO:0005634">
    <property type="term" value="C:nucleus"/>
    <property type="evidence" value="ECO:0000318"/>
    <property type="project" value="GO_Central"/>
</dbReference>
<organism evidence="4 5">
    <name type="scientific">Tribolium castaneum</name>
    <name type="common">Red flour beetle</name>
    <dbReference type="NCBI Taxonomy" id="7070"/>
    <lineage>
        <taxon>Eukaryota</taxon>
        <taxon>Metazoa</taxon>
        <taxon>Ecdysozoa</taxon>
        <taxon>Arthropoda</taxon>
        <taxon>Hexapoda</taxon>
        <taxon>Insecta</taxon>
        <taxon>Pterygota</taxon>
        <taxon>Neoptera</taxon>
        <taxon>Endopterygota</taxon>
        <taxon>Coleoptera</taxon>
        <taxon>Polyphaga</taxon>
        <taxon>Cucujiformia</taxon>
        <taxon>Tenebrionidae</taxon>
        <taxon>Tenebrionidae incertae sedis</taxon>
        <taxon>Tribolium</taxon>
    </lineage>
</organism>
<dbReference type="PANTHER" id="PTHR15666:SF1">
    <property type="entry name" value="COMM DOMAIN-CONTAINING PROTEIN 5"/>
    <property type="match status" value="1"/>
</dbReference>
<dbReference type="STRING" id="7070.D7EL49"/>
<dbReference type="InParanoid" id="D7EL49"/>
<dbReference type="Proteomes" id="UP000007266">
    <property type="component" value="Unassembled WGS sequence"/>
</dbReference>
<evidence type="ECO:0000256" key="1">
    <source>
        <dbReference type="ARBA" id="ARBA00016556"/>
    </source>
</evidence>
<reference evidence="4 5" key="1">
    <citation type="journal article" date="2008" name="Nature">
        <title>The genome of the model beetle and pest Tribolium castaneum.</title>
        <authorList>
            <consortium name="Tribolium Genome Sequencing Consortium"/>
            <person name="Richards S."/>
            <person name="Gibbs R.A."/>
            <person name="Weinstock G.M."/>
            <person name="Brown S.J."/>
            <person name="Denell R."/>
            <person name="Beeman R.W."/>
            <person name="Gibbs R."/>
            <person name="Beeman R.W."/>
            <person name="Brown S.J."/>
            <person name="Bucher G."/>
            <person name="Friedrich M."/>
            <person name="Grimmelikhuijzen C.J."/>
            <person name="Klingler M."/>
            <person name="Lorenzen M."/>
            <person name="Richards S."/>
            <person name="Roth S."/>
            <person name="Schroder R."/>
            <person name="Tautz D."/>
            <person name="Zdobnov E.M."/>
            <person name="Muzny D."/>
            <person name="Gibbs R.A."/>
            <person name="Weinstock G.M."/>
            <person name="Attaway T."/>
            <person name="Bell S."/>
            <person name="Buhay C.J."/>
            <person name="Chandrabose M.N."/>
            <person name="Chavez D."/>
            <person name="Clerk-Blankenburg K.P."/>
            <person name="Cree A."/>
            <person name="Dao M."/>
            <person name="Davis C."/>
            <person name="Chacko J."/>
            <person name="Dinh H."/>
            <person name="Dugan-Rocha S."/>
            <person name="Fowler G."/>
            <person name="Garner T.T."/>
            <person name="Garnes J."/>
            <person name="Gnirke A."/>
            <person name="Hawes A."/>
            <person name="Hernandez J."/>
            <person name="Hines S."/>
            <person name="Holder M."/>
            <person name="Hume J."/>
            <person name="Jhangiani S.N."/>
            <person name="Joshi V."/>
            <person name="Khan Z.M."/>
            <person name="Jackson L."/>
            <person name="Kovar C."/>
            <person name="Kowis A."/>
            <person name="Lee S."/>
            <person name="Lewis L.R."/>
            <person name="Margolis J."/>
            <person name="Morgan M."/>
            <person name="Nazareth L.V."/>
            <person name="Nguyen N."/>
            <person name="Okwuonu G."/>
            <person name="Parker D."/>
            <person name="Richards S."/>
            <person name="Ruiz S.J."/>
            <person name="Santibanez J."/>
            <person name="Savard J."/>
            <person name="Scherer S.E."/>
            <person name="Schneider B."/>
            <person name="Sodergren E."/>
            <person name="Tautz D."/>
            <person name="Vattahil S."/>
            <person name="Villasana D."/>
            <person name="White C.S."/>
            <person name="Wright R."/>
            <person name="Park Y."/>
            <person name="Beeman R.W."/>
            <person name="Lord J."/>
            <person name="Oppert B."/>
            <person name="Lorenzen M."/>
            <person name="Brown S."/>
            <person name="Wang L."/>
            <person name="Savard J."/>
            <person name="Tautz D."/>
            <person name="Richards S."/>
            <person name="Weinstock G."/>
            <person name="Gibbs R.A."/>
            <person name="Liu Y."/>
            <person name="Worley K."/>
            <person name="Weinstock G."/>
            <person name="Elsik C.G."/>
            <person name="Reese J.T."/>
            <person name="Elhaik E."/>
            <person name="Landan G."/>
            <person name="Graur D."/>
            <person name="Arensburger P."/>
            <person name="Atkinson P."/>
            <person name="Beeman R.W."/>
            <person name="Beidler J."/>
            <person name="Brown S.J."/>
            <person name="Demuth J.P."/>
            <person name="Drury D.W."/>
            <person name="Du Y.Z."/>
            <person name="Fujiwara H."/>
            <person name="Lorenzen M."/>
            <person name="Maselli V."/>
            <person name="Osanai M."/>
            <person name="Park Y."/>
            <person name="Robertson H.M."/>
            <person name="Tu Z."/>
            <person name="Wang J.J."/>
            <person name="Wang S."/>
            <person name="Richards S."/>
            <person name="Song H."/>
            <person name="Zhang L."/>
            <person name="Sodergren E."/>
            <person name="Werner D."/>
            <person name="Stanke M."/>
            <person name="Morgenstern B."/>
            <person name="Solovyev V."/>
            <person name="Kosarev P."/>
            <person name="Brown G."/>
            <person name="Chen H.C."/>
            <person name="Ermolaeva O."/>
            <person name="Hlavina W."/>
            <person name="Kapustin Y."/>
            <person name="Kiryutin B."/>
            <person name="Kitts P."/>
            <person name="Maglott D."/>
            <person name="Pruitt K."/>
            <person name="Sapojnikov V."/>
            <person name="Souvorov A."/>
            <person name="Mackey A.J."/>
            <person name="Waterhouse R.M."/>
            <person name="Wyder S."/>
            <person name="Zdobnov E.M."/>
            <person name="Zdobnov E.M."/>
            <person name="Wyder S."/>
            <person name="Kriventseva E.V."/>
            <person name="Kadowaki T."/>
            <person name="Bork P."/>
            <person name="Aranda M."/>
            <person name="Bao R."/>
            <person name="Beermann A."/>
            <person name="Berns N."/>
            <person name="Bolognesi R."/>
            <person name="Bonneton F."/>
            <person name="Bopp D."/>
            <person name="Brown S.J."/>
            <person name="Bucher G."/>
            <person name="Butts T."/>
            <person name="Chaumot A."/>
            <person name="Denell R.E."/>
            <person name="Ferrier D.E."/>
            <person name="Friedrich M."/>
            <person name="Gordon C.M."/>
            <person name="Jindra M."/>
            <person name="Klingler M."/>
            <person name="Lan Q."/>
            <person name="Lattorff H.M."/>
            <person name="Laudet V."/>
            <person name="von Levetsow C."/>
            <person name="Liu Z."/>
            <person name="Lutz R."/>
            <person name="Lynch J.A."/>
            <person name="da Fonseca R.N."/>
            <person name="Posnien N."/>
            <person name="Reuter R."/>
            <person name="Roth S."/>
            <person name="Savard J."/>
            <person name="Schinko J.B."/>
            <person name="Schmitt C."/>
            <person name="Schoppmeier M."/>
            <person name="Schroder R."/>
            <person name="Shippy T.D."/>
            <person name="Simonnet F."/>
            <person name="Marques-Souza H."/>
            <person name="Tautz D."/>
            <person name="Tomoyasu Y."/>
            <person name="Trauner J."/>
            <person name="Van der Zee M."/>
            <person name="Vervoort M."/>
            <person name="Wittkopp N."/>
            <person name="Wimmer E.A."/>
            <person name="Yang X."/>
            <person name="Jones A.K."/>
            <person name="Sattelle D.B."/>
            <person name="Ebert P.R."/>
            <person name="Nelson D."/>
            <person name="Scott J.G."/>
            <person name="Beeman R.W."/>
            <person name="Muthukrishnan S."/>
            <person name="Kramer K.J."/>
            <person name="Arakane Y."/>
            <person name="Beeman R.W."/>
            <person name="Zhu Q."/>
            <person name="Hogenkamp D."/>
            <person name="Dixit R."/>
            <person name="Oppert B."/>
            <person name="Jiang H."/>
            <person name="Zou Z."/>
            <person name="Marshall J."/>
            <person name="Elpidina E."/>
            <person name="Vinokurov K."/>
            <person name="Oppert C."/>
            <person name="Zou Z."/>
            <person name="Evans J."/>
            <person name="Lu Z."/>
            <person name="Zhao P."/>
            <person name="Sumathipala N."/>
            <person name="Altincicek B."/>
            <person name="Vilcinskas A."/>
            <person name="Williams M."/>
            <person name="Hultmark D."/>
            <person name="Hetru C."/>
            <person name="Jiang H."/>
            <person name="Grimmelikhuijzen C.J."/>
            <person name="Hauser F."/>
            <person name="Cazzamali G."/>
            <person name="Williamson M."/>
            <person name="Park Y."/>
            <person name="Li B."/>
            <person name="Tanaka Y."/>
            <person name="Predel R."/>
            <person name="Neupert S."/>
            <person name="Schachtner J."/>
            <person name="Verleyen P."/>
            <person name="Raible F."/>
            <person name="Bork P."/>
            <person name="Friedrich M."/>
            <person name="Walden K.K."/>
            <person name="Robertson H.M."/>
            <person name="Angeli S."/>
            <person name="Foret S."/>
            <person name="Bucher G."/>
            <person name="Schuetz S."/>
            <person name="Maleszka R."/>
            <person name="Wimmer E.A."/>
            <person name="Beeman R.W."/>
            <person name="Lorenzen M."/>
            <person name="Tomoyasu Y."/>
            <person name="Miller S.C."/>
            <person name="Grossmann D."/>
            <person name="Bucher G."/>
        </authorList>
    </citation>
    <scope>NUCLEOTIDE SEQUENCE [LARGE SCALE GENOMIC DNA]</scope>
    <source>
        <strain evidence="4 5">Georgia GA2</strain>
    </source>
</reference>
<dbReference type="AlphaFoldDB" id="D7EL49"/>
<dbReference type="EMBL" id="KQ973148">
    <property type="protein sequence ID" value="EFA11877.1"/>
    <property type="molecule type" value="Genomic_DNA"/>
</dbReference>
<dbReference type="InterPro" id="IPR017920">
    <property type="entry name" value="COMM"/>
</dbReference>
<dbReference type="PROSITE" id="PS51269">
    <property type="entry name" value="COMM"/>
    <property type="match status" value="1"/>
</dbReference>
<accession>D7EL49</accession>
<comment type="similarity">
    <text evidence="2">Belongs to the COMM domain-containing protein 5 family.</text>
</comment>
<feature type="domain" description="COMM" evidence="3">
    <location>
        <begin position="120"/>
        <end position="184"/>
    </location>
</feature>
<dbReference type="PhylomeDB" id="D7EL49"/>
<evidence type="ECO:0000256" key="2">
    <source>
        <dbReference type="ARBA" id="ARBA00093452"/>
    </source>
</evidence>
<reference evidence="4 5" key="2">
    <citation type="journal article" date="2010" name="Nucleic Acids Res.">
        <title>BeetleBase in 2010: revisions to provide comprehensive genomic information for Tribolium castaneum.</title>
        <authorList>
            <person name="Kim H.S."/>
            <person name="Murphy T."/>
            <person name="Xia J."/>
            <person name="Caragea D."/>
            <person name="Park Y."/>
            <person name="Beeman R.W."/>
            <person name="Lorenzen M.D."/>
            <person name="Butcher S."/>
            <person name="Manak J.R."/>
            <person name="Brown S.J."/>
        </authorList>
    </citation>
    <scope>NUCLEOTIDE SEQUENCE [LARGE SCALE GENOMIC DNA]</scope>
    <source>
        <strain evidence="4 5">Georgia GA2</strain>
    </source>
</reference>
<evidence type="ECO:0000259" key="3">
    <source>
        <dbReference type="PROSITE" id="PS51269"/>
    </source>
</evidence>
<keyword evidence="5" id="KW-1185">Reference proteome</keyword>
<protein>
    <recommendedName>
        <fullName evidence="1">COMM domain-containing protein 5</fullName>
    </recommendedName>
</protein>
<gene>
    <name evidence="4" type="primary">AUGUSTUS-3.0.2_04291</name>
    <name evidence="4" type="ORF">TcasGA2_TC004291</name>
</gene>
<dbReference type="KEGG" id="tca:103313089"/>
<dbReference type="OrthoDB" id="203754at2759"/>
<evidence type="ECO:0000313" key="4">
    <source>
        <dbReference type="EMBL" id="EFA11877.1"/>
    </source>
</evidence>
<sequence length="185" mass="21114">MNLNEIPKTVALATSQCPPECLNNILKVALSINQSPTQDRLKVIEKISNDFDLPKEKTIEILGVYLAIIRTFVASTDKEFNAKLKELGFSNEFIEELPLINNRTKVMDTILSSRRGEFNKLVSLKWRIDISLTNSALVKKLPTSVILCLQLKNGRKYTINLNIKTFHKLRFNVALIMKEINQLNK</sequence>
<name>D7EL49_TRICA</name>
<dbReference type="OMA" id="LKWRIDI"/>
<proteinExistence type="inferred from homology"/>
<dbReference type="HOGENOM" id="CLU_1455868_0_0_1"/>
<dbReference type="PANTHER" id="PTHR15666">
    <property type="entry name" value="COMM DOMAIN CONTAINING PROTEIN 5"/>
    <property type="match status" value="1"/>
</dbReference>
<dbReference type="Pfam" id="PF07258">
    <property type="entry name" value="COMM_domain"/>
    <property type="match status" value="1"/>
</dbReference>
<evidence type="ECO:0000313" key="5">
    <source>
        <dbReference type="Proteomes" id="UP000007266"/>
    </source>
</evidence>